<evidence type="ECO:0000313" key="2">
    <source>
        <dbReference type="EMBL" id="CAI2176696.1"/>
    </source>
</evidence>
<dbReference type="Proteomes" id="UP001153678">
    <property type="component" value="Unassembled WGS sequence"/>
</dbReference>
<dbReference type="AlphaFoldDB" id="A0A9W4SQE2"/>
<feature type="non-terminal residue" evidence="2">
    <location>
        <position position="60"/>
    </location>
</feature>
<evidence type="ECO:0000256" key="1">
    <source>
        <dbReference type="SAM" id="MobiDB-lite"/>
    </source>
</evidence>
<keyword evidence="3" id="KW-1185">Reference proteome</keyword>
<protein>
    <submittedName>
        <fullName evidence="2">141_t:CDS:1</fullName>
    </submittedName>
</protein>
<feature type="region of interest" description="Disordered" evidence="1">
    <location>
        <begin position="1"/>
        <end position="25"/>
    </location>
</feature>
<name>A0A9W4SQE2_9GLOM</name>
<accession>A0A9W4SQE2</accession>
<dbReference type="EMBL" id="CAMKVN010001542">
    <property type="protein sequence ID" value="CAI2176696.1"/>
    <property type="molecule type" value="Genomic_DNA"/>
</dbReference>
<comment type="caution">
    <text evidence="2">The sequence shown here is derived from an EMBL/GenBank/DDBJ whole genome shotgun (WGS) entry which is preliminary data.</text>
</comment>
<reference evidence="2" key="1">
    <citation type="submission" date="2022-08" db="EMBL/GenBank/DDBJ databases">
        <authorList>
            <person name="Kallberg Y."/>
            <person name="Tangrot J."/>
            <person name="Rosling A."/>
        </authorList>
    </citation>
    <scope>NUCLEOTIDE SEQUENCE</scope>
    <source>
        <strain evidence="2">Wild A</strain>
    </source>
</reference>
<organism evidence="2 3">
    <name type="scientific">Funneliformis geosporum</name>
    <dbReference type="NCBI Taxonomy" id="1117311"/>
    <lineage>
        <taxon>Eukaryota</taxon>
        <taxon>Fungi</taxon>
        <taxon>Fungi incertae sedis</taxon>
        <taxon>Mucoromycota</taxon>
        <taxon>Glomeromycotina</taxon>
        <taxon>Glomeromycetes</taxon>
        <taxon>Glomerales</taxon>
        <taxon>Glomeraceae</taxon>
        <taxon>Funneliformis</taxon>
    </lineage>
</organism>
<proteinExistence type="predicted"/>
<feature type="non-terminal residue" evidence="2">
    <location>
        <position position="1"/>
    </location>
</feature>
<evidence type="ECO:0000313" key="3">
    <source>
        <dbReference type="Proteomes" id="UP001153678"/>
    </source>
</evidence>
<gene>
    <name evidence="2" type="ORF">FWILDA_LOCUS7712</name>
</gene>
<sequence>MPPSFDEVIRPPPYEFDESPQQRRLREARAEVETLQESINSLIASYQIRTDRLRADVARL</sequence>